<dbReference type="InterPro" id="IPR023179">
    <property type="entry name" value="GTP-bd_ortho_bundle_sf"/>
</dbReference>
<protein>
    <recommendedName>
        <fullName evidence="3">Ribosome biogenesis GTPase A</fullName>
    </recommendedName>
</protein>
<dbReference type="InterPro" id="IPR016478">
    <property type="entry name" value="GTPase_MTG1"/>
</dbReference>
<keyword evidence="3" id="KW-0963">Cytoplasm</keyword>
<dbReference type="Gene3D" id="1.10.1580.10">
    <property type="match status" value="1"/>
</dbReference>
<evidence type="ECO:0000256" key="3">
    <source>
        <dbReference type="PIRNR" id="PIRNR006230"/>
    </source>
</evidence>
<dbReference type="EMBL" id="LWAF01000004">
    <property type="protein sequence ID" value="ODN30782.1"/>
    <property type="molecule type" value="Genomic_DNA"/>
</dbReference>
<feature type="binding site" evidence="4">
    <location>
        <begin position="110"/>
        <end position="115"/>
    </location>
    <ligand>
        <name>GTP</name>
        <dbReference type="ChEBI" id="CHEBI:37565"/>
    </ligand>
</feature>
<comment type="subcellular location">
    <subcellularLocation>
        <location evidence="3">Cytoplasm</location>
    </subcellularLocation>
</comment>
<feature type="binding site" evidence="4">
    <location>
        <position position="153"/>
    </location>
    <ligand>
        <name>GTP</name>
        <dbReference type="ChEBI" id="CHEBI:37565"/>
    </ligand>
</feature>
<dbReference type="PANTHER" id="PTHR45782">
    <property type="entry name" value="MITOCHONDRIAL RIBOSOME-ASSOCIATED GTPASE 1"/>
    <property type="match status" value="1"/>
</dbReference>
<dbReference type="OrthoDB" id="9779790at2"/>
<dbReference type="InterPro" id="IPR027417">
    <property type="entry name" value="P-loop_NTPase"/>
</dbReference>
<dbReference type="AlphaFoldDB" id="A0A1E3G3M7"/>
<dbReference type="GO" id="GO:0006412">
    <property type="term" value="P:translation"/>
    <property type="evidence" value="ECO:0007669"/>
    <property type="project" value="TreeGrafter"/>
</dbReference>
<reference evidence="7" key="1">
    <citation type="submission" date="2016-04" db="EMBL/GenBank/DDBJ databases">
        <title>The genome sequence project of a novel Fervidobacterium isolate from a hot spring in Thailand.</title>
        <authorList>
            <person name="Gonzalez J.M."/>
            <person name="Cuecas A."/>
            <person name="Kanoksilapatham W."/>
        </authorList>
    </citation>
    <scope>NUCLEOTIDE SEQUENCE [LARGE SCALE GENOMIC DNA]</scope>
    <source>
        <strain evidence="7">FC2004</strain>
    </source>
</reference>
<dbReference type="STRING" id="1008305.A4H02_03790"/>
<dbReference type="Proteomes" id="UP000094570">
    <property type="component" value="Unassembled WGS sequence"/>
</dbReference>
<dbReference type="GO" id="GO:0005525">
    <property type="term" value="F:GTP binding"/>
    <property type="evidence" value="ECO:0007669"/>
    <property type="project" value="UniProtKB-KW"/>
</dbReference>
<keyword evidence="2 3" id="KW-0342">GTP-binding</keyword>
<gene>
    <name evidence="6" type="ORF">A4H02_03790</name>
</gene>
<accession>A0A1E3G3M7</accession>
<feature type="domain" description="G" evidence="5">
    <location>
        <begin position="102"/>
        <end position="156"/>
    </location>
</feature>
<dbReference type="CDD" id="cd01856">
    <property type="entry name" value="YlqF"/>
    <property type="match status" value="1"/>
</dbReference>
<organism evidence="6 7">
    <name type="scientific">Fervidobacterium thailandense</name>
    <dbReference type="NCBI Taxonomy" id="1008305"/>
    <lineage>
        <taxon>Bacteria</taxon>
        <taxon>Thermotogati</taxon>
        <taxon>Thermotogota</taxon>
        <taxon>Thermotogae</taxon>
        <taxon>Thermotogales</taxon>
        <taxon>Fervidobacteriaceae</taxon>
        <taxon>Fervidobacterium</taxon>
    </lineage>
</organism>
<proteinExistence type="inferred from homology"/>
<dbReference type="SUPFAM" id="SSF52540">
    <property type="entry name" value="P-loop containing nucleoside triphosphate hydrolases"/>
    <property type="match status" value="1"/>
</dbReference>
<comment type="function">
    <text evidence="3">Required for a late step of 50S ribosomal subunit assembly. Has GTPase activity.</text>
</comment>
<comment type="similarity">
    <text evidence="3">Belongs to the TRAFAC class YlqF/YawG GTPase family. MTG1 subfamily.</text>
</comment>
<evidence type="ECO:0000259" key="5">
    <source>
        <dbReference type="Pfam" id="PF01926"/>
    </source>
</evidence>
<comment type="caution">
    <text evidence="6">The sequence shown here is derived from an EMBL/GenBank/DDBJ whole genome shotgun (WGS) entry which is preliminary data.</text>
</comment>
<dbReference type="Pfam" id="PF01926">
    <property type="entry name" value="MMR_HSR1"/>
    <property type="match status" value="1"/>
</dbReference>
<evidence type="ECO:0000256" key="4">
    <source>
        <dbReference type="PIRSR" id="PIRSR006230-1"/>
    </source>
</evidence>
<dbReference type="GO" id="GO:0003924">
    <property type="term" value="F:GTPase activity"/>
    <property type="evidence" value="ECO:0007669"/>
    <property type="project" value="TreeGrafter"/>
</dbReference>
<evidence type="ECO:0000313" key="7">
    <source>
        <dbReference type="Proteomes" id="UP000094570"/>
    </source>
</evidence>
<dbReference type="Gene3D" id="3.40.50.300">
    <property type="entry name" value="P-loop containing nucleotide triphosphate hydrolases"/>
    <property type="match status" value="1"/>
</dbReference>
<keyword evidence="1 3" id="KW-0547">Nucleotide-binding</keyword>
<keyword evidence="7" id="KW-1185">Reference proteome</keyword>
<name>A0A1E3G3M7_9BACT</name>
<evidence type="ECO:0000313" key="6">
    <source>
        <dbReference type="EMBL" id="ODN30782.1"/>
    </source>
</evidence>
<dbReference type="GO" id="GO:0005737">
    <property type="term" value="C:cytoplasm"/>
    <property type="evidence" value="ECO:0007669"/>
    <property type="project" value="UniProtKB-SubCell"/>
</dbReference>
<dbReference type="PIRSF" id="PIRSF006230">
    <property type="entry name" value="MG442"/>
    <property type="match status" value="1"/>
</dbReference>
<dbReference type="PANTHER" id="PTHR45782:SF4">
    <property type="entry name" value="MITOCHONDRIAL RIBOSOME-ASSOCIATED GTPASE 1"/>
    <property type="match status" value="1"/>
</dbReference>
<sequence>MWYPGHVQKAKRQIKENIKKIDAVIIVLDARAPVATVSFELDIFKSKRKLFVLNKSDLSDEGYNEIWKSEISKTFPVFLHSKHTKRAELVDFVSRNVPPDSRVCVVGVPNVGKSTIINKIVGRHKVQTGAQPGITRGVQWVKIENFTLMDSPGILYAEIFVKEISAKLLLVGCLPFEQVPDDIYELAYEIYREASGDVAALHEKLEEFGRKRGLLRKGGVVDFERSKQLFFKELSEGRFGRFTYDREPELFWKVVERSHNIVDNGDT</sequence>
<evidence type="ECO:0000256" key="1">
    <source>
        <dbReference type="ARBA" id="ARBA00022741"/>
    </source>
</evidence>
<dbReference type="InterPro" id="IPR006073">
    <property type="entry name" value="GTP-bd"/>
</dbReference>
<feature type="binding site" evidence="4">
    <location>
        <begin position="54"/>
        <end position="57"/>
    </location>
    <ligand>
        <name>GTP</name>
        <dbReference type="ChEBI" id="CHEBI:37565"/>
    </ligand>
</feature>
<evidence type="ECO:0000256" key="2">
    <source>
        <dbReference type="ARBA" id="ARBA00023134"/>
    </source>
</evidence>